<dbReference type="AlphaFoldDB" id="A0A371XJQ5"/>
<dbReference type="Proteomes" id="UP000262379">
    <property type="component" value="Unassembled WGS sequence"/>
</dbReference>
<dbReference type="Pfam" id="PF00392">
    <property type="entry name" value="GntR"/>
    <property type="match status" value="1"/>
</dbReference>
<dbReference type="InterPro" id="IPR011711">
    <property type="entry name" value="GntR_C"/>
</dbReference>
<evidence type="ECO:0000313" key="6">
    <source>
        <dbReference type="Proteomes" id="UP000262379"/>
    </source>
</evidence>
<keyword evidence="1" id="KW-0805">Transcription regulation</keyword>
<comment type="caution">
    <text evidence="5">The sequence shown here is derived from an EMBL/GenBank/DDBJ whole genome shotgun (WGS) entry which is preliminary data.</text>
</comment>
<evidence type="ECO:0000313" key="5">
    <source>
        <dbReference type="EMBL" id="RFC69443.1"/>
    </source>
</evidence>
<reference evidence="6" key="1">
    <citation type="submission" date="2018-08" db="EMBL/GenBank/DDBJ databases">
        <authorList>
            <person name="Im W.T."/>
        </authorList>
    </citation>
    <scope>NUCLEOTIDE SEQUENCE [LARGE SCALE GENOMIC DNA]</scope>
    <source>
        <strain evidence="6">LA-28</strain>
    </source>
</reference>
<evidence type="ECO:0000256" key="3">
    <source>
        <dbReference type="ARBA" id="ARBA00023163"/>
    </source>
</evidence>
<gene>
    <name evidence="5" type="ORF">DY251_01515</name>
</gene>
<accession>A0A371XJQ5</accession>
<dbReference type="PANTHER" id="PTHR43537">
    <property type="entry name" value="TRANSCRIPTIONAL REGULATOR, GNTR FAMILY"/>
    <property type="match status" value="1"/>
</dbReference>
<dbReference type="InterPro" id="IPR036388">
    <property type="entry name" value="WH-like_DNA-bd_sf"/>
</dbReference>
<dbReference type="Pfam" id="PF07729">
    <property type="entry name" value="FCD"/>
    <property type="match status" value="1"/>
</dbReference>
<dbReference type="InterPro" id="IPR036390">
    <property type="entry name" value="WH_DNA-bd_sf"/>
</dbReference>
<dbReference type="InterPro" id="IPR000524">
    <property type="entry name" value="Tscrpt_reg_HTH_GntR"/>
</dbReference>
<evidence type="ECO:0000256" key="1">
    <source>
        <dbReference type="ARBA" id="ARBA00023015"/>
    </source>
</evidence>
<evidence type="ECO:0000256" key="2">
    <source>
        <dbReference type="ARBA" id="ARBA00023125"/>
    </source>
</evidence>
<dbReference type="RefSeq" id="WP_116622063.1">
    <property type="nucleotide sequence ID" value="NZ_QURN01000001.1"/>
</dbReference>
<keyword evidence="6" id="KW-1185">Reference proteome</keyword>
<protein>
    <submittedName>
        <fullName evidence="5">GntR family transcriptional regulator</fullName>
    </submittedName>
</protein>
<evidence type="ECO:0000259" key="4">
    <source>
        <dbReference type="PROSITE" id="PS50949"/>
    </source>
</evidence>
<dbReference type="PRINTS" id="PR00033">
    <property type="entry name" value="HTHASNC"/>
</dbReference>
<dbReference type="SUPFAM" id="SSF46785">
    <property type="entry name" value="Winged helix' DNA-binding domain"/>
    <property type="match status" value="1"/>
</dbReference>
<keyword evidence="3" id="KW-0804">Transcription</keyword>
<dbReference type="PROSITE" id="PS50949">
    <property type="entry name" value="HTH_GNTR"/>
    <property type="match status" value="1"/>
</dbReference>
<keyword evidence="2" id="KW-0238">DNA-binding</keyword>
<proteinExistence type="predicted"/>
<dbReference type="Gene3D" id="1.10.10.10">
    <property type="entry name" value="Winged helix-like DNA-binding domain superfamily/Winged helix DNA-binding domain"/>
    <property type="match status" value="1"/>
</dbReference>
<dbReference type="Gene3D" id="1.20.120.530">
    <property type="entry name" value="GntR ligand-binding domain-like"/>
    <property type="match status" value="1"/>
</dbReference>
<dbReference type="CDD" id="cd07377">
    <property type="entry name" value="WHTH_GntR"/>
    <property type="match status" value="1"/>
</dbReference>
<name>A0A371XJQ5_9HYPH</name>
<feature type="domain" description="HTH gntR-type" evidence="4">
    <location>
        <begin position="16"/>
        <end position="83"/>
    </location>
</feature>
<dbReference type="GO" id="GO:0003700">
    <property type="term" value="F:DNA-binding transcription factor activity"/>
    <property type="evidence" value="ECO:0007669"/>
    <property type="project" value="InterPro"/>
</dbReference>
<dbReference type="SUPFAM" id="SSF48008">
    <property type="entry name" value="GntR ligand-binding domain-like"/>
    <property type="match status" value="1"/>
</dbReference>
<dbReference type="GO" id="GO:0043565">
    <property type="term" value="F:sequence-specific DNA binding"/>
    <property type="evidence" value="ECO:0007669"/>
    <property type="project" value="InterPro"/>
</dbReference>
<sequence>MDGRRASSGIDGNGAALASGRVTDALRDAILSGRLRPGSRVRQEELAEEYGISRIPVREALRQLESEGLVILVPNSGAWISKLDRAECIEIYKIRERLEPLALSESSANLSPEALARLEELVLRIEGVESIDEFLQLDREFHLLSYEGARMPQLAHMIHKFWNTTQQYRRAFAASVGKAGMAAVHHEHRLILEALKRGDGEQAGLILYGHIRRTRLQLEQHTEIFT</sequence>
<organism evidence="5 6">
    <name type="scientific">Mesorhizobium denitrificans</name>
    <dbReference type="NCBI Taxonomy" id="2294114"/>
    <lineage>
        <taxon>Bacteria</taxon>
        <taxon>Pseudomonadati</taxon>
        <taxon>Pseudomonadota</taxon>
        <taxon>Alphaproteobacteria</taxon>
        <taxon>Hyphomicrobiales</taxon>
        <taxon>Phyllobacteriaceae</taxon>
        <taxon>Mesorhizobium</taxon>
    </lineage>
</organism>
<dbReference type="PANTHER" id="PTHR43537:SF24">
    <property type="entry name" value="GLUCONATE OPERON TRANSCRIPTIONAL REPRESSOR"/>
    <property type="match status" value="1"/>
</dbReference>
<dbReference type="SMART" id="SM00895">
    <property type="entry name" value="FCD"/>
    <property type="match status" value="1"/>
</dbReference>
<dbReference type="InterPro" id="IPR008920">
    <property type="entry name" value="TF_FadR/GntR_C"/>
</dbReference>
<dbReference type="SMART" id="SM00345">
    <property type="entry name" value="HTH_GNTR"/>
    <property type="match status" value="1"/>
</dbReference>
<dbReference type="PRINTS" id="PR00035">
    <property type="entry name" value="HTHGNTR"/>
</dbReference>
<dbReference type="EMBL" id="QURN01000001">
    <property type="protein sequence ID" value="RFC69443.1"/>
    <property type="molecule type" value="Genomic_DNA"/>
</dbReference>
<dbReference type="InterPro" id="IPR000485">
    <property type="entry name" value="AsnC-type_HTH_dom"/>
</dbReference>